<evidence type="ECO:0000313" key="8">
    <source>
        <dbReference type="EMBL" id="EEB14937.1"/>
    </source>
</evidence>
<gene>
    <name evidence="9" type="primary">8239282</name>
    <name evidence="8" type="ORF">Phum_PHUM335220</name>
</gene>
<dbReference type="STRING" id="121224.E0VNI1"/>
<dbReference type="PROSITE" id="PS00798">
    <property type="entry name" value="ALDOKETO_REDUCTASE_1"/>
    <property type="match status" value="1"/>
</dbReference>
<keyword evidence="10" id="KW-1185">Reference proteome</keyword>
<reference evidence="8" key="1">
    <citation type="submission" date="2007-04" db="EMBL/GenBank/DDBJ databases">
        <title>Annotation of Pediculus humanus corporis strain USDA.</title>
        <authorList>
            <person name="Kirkness E."/>
            <person name="Hannick L."/>
            <person name="Hass B."/>
            <person name="Bruggner R."/>
            <person name="Lawson D."/>
            <person name="Bidwell S."/>
            <person name="Joardar V."/>
            <person name="Caler E."/>
            <person name="Walenz B."/>
            <person name="Inman J."/>
            <person name="Schobel S."/>
            <person name="Galinsky K."/>
            <person name="Amedeo P."/>
            <person name="Strausberg R."/>
        </authorList>
    </citation>
    <scope>NUCLEOTIDE SEQUENCE</scope>
    <source>
        <strain evidence="8">USDA</strain>
    </source>
</reference>
<protein>
    <submittedName>
        <fullName evidence="8 9">Aldose reductase, putative</fullName>
        <ecNumber evidence="8">1.1.1.21</ecNumber>
    </submittedName>
</protein>
<dbReference type="InterPro" id="IPR023210">
    <property type="entry name" value="NADP_OxRdtase_dom"/>
</dbReference>
<keyword evidence="3 8" id="KW-0560">Oxidoreductase</keyword>
<dbReference type="CTD" id="8239282"/>
<evidence type="ECO:0000313" key="10">
    <source>
        <dbReference type="Proteomes" id="UP000009046"/>
    </source>
</evidence>
<dbReference type="OMA" id="WNITITA"/>
<dbReference type="Proteomes" id="UP000009046">
    <property type="component" value="Unassembled WGS sequence"/>
</dbReference>
<evidence type="ECO:0000256" key="1">
    <source>
        <dbReference type="ARBA" id="ARBA00007905"/>
    </source>
</evidence>
<dbReference type="FunFam" id="3.20.20.100:FF:000006">
    <property type="entry name" value="Aldo-keto reductase family 1 member A1"/>
    <property type="match status" value="1"/>
</dbReference>
<dbReference type="Gene3D" id="3.20.20.100">
    <property type="entry name" value="NADP-dependent oxidoreductase domain"/>
    <property type="match status" value="1"/>
</dbReference>
<dbReference type="InParanoid" id="E0VNI1"/>
<dbReference type="EMBL" id="AAZO01003903">
    <property type="status" value="NOT_ANNOTATED_CDS"/>
    <property type="molecule type" value="Genomic_DNA"/>
</dbReference>
<name>E0VNI1_PEDHC</name>
<dbReference type="PANTHER" id="PTHR11732">
    <property type="entry name" value="ALDO/KETO REDUCTASE"/>
    <property type="match status" value="1"/>
</dbReference>
<dbReference type="PRINTS" id="PR00069">
    <property type="entry name" value="ALDKETRDTASE"/>
</dbReference>
<dbReference type="Pfam" id="PF00248">
    <property type="entry name" value="Aldo_ket_red"/>
    <property type="match status" value="1"/>
</dbReference>
<dbReference type="GO" id="GO:0016491">
    <property type="term" value="F:oxidoreductase activity"/>
    <property type="evidence" value="ECO:0007669"/>
    <property type="project" value="UniProtKB-KW"/>
</dbReference>
<dbReference type="EMBL" id="DS235339">
    <property type="protein sequence ID" value="EEB14937.1"/>
    <property type="molecule type" value="Genomic_DNA"/>
</dbReference>
<evidence type="ECO:0000256" key="4">
    <source>
        <dbReference type="PIRSR" id="PIRSR000097-1"/>
    </source>
</evidence>
<accession>E0VNI1</accession>
<evidence type="ECO:0000256" key="2">
    <source>
        <dbReference type="ARBA" id="ARBA00022857"/>
    </source>
</evidence>
<dbReference type="eggNOG" id="KOG1577">
    <property type="taxonomic scope" value="Eukaryota"/>
</dbReference>
<dbReference type="HOGENOM" id="CLU_023205_0_0_1"/>
<proteinExistence type="inferred from homology"/>
<dbReference type="OrthoDB" id="416253at2759"/>
<evidence type="ECO:0000259" key="7">
    <source>
        <dbReference type="Pfam" id="PF00248"/>
    </source>
</evidence>
<dbReference type="CDD" id="cd19116">
    <property type="entry name" value="AKR_AKR2E1-5"/>
    <property type="match status" value="1"/>
</dbReference>
<dbReference type="EC" id="1.1.1.21" evidence="8"/>
<feature type="active site" description="Proton donor" evidence="4">
    <location>
        <position position="50"/>
    </location>
</feature>
<dbReference type="RefSeq" id="XP_002427675.1">
    <property type="nucleotide sequence ID" value="XM_002427630.1"/>
</dbReference>
<feature type="site" description="Lowers pKa of active site Tyr" evidence="6">
    <location>
        <position position="79"/>
    </location>
</feature>
<evidence type="ECO:0000256" key="5">
    <source>
        <dbReference type="PIRSR" id="PIRSR000097-2"/>
    </source>
</evidence>
<dbReference type="KEGG" id="phu:Phum_PHUM335220"/>
<dbReference type="VEuPathDB" id="VectorBase:PHUM335220"/>
<dbReference type="InterPro" id="IPR018170">
    <property type="entry name" value="Aldo/ket_reductase_CS"/>
</dbReference>
<sequence length="315" mass="36400">MNVPKIKMNDGHYVPAFGLGTWQADPGEVGKAVKSAIDIGYRHFDCAMVYRNEAEVGSAILEKINEGVVKREDLFIVSKLWNTFHGENQVVAGCKKTLESFGLDYLDLYLIHWPFAFKEHPEFFPRDENGKLLMSDYDYVDTWKQMEKCVEMGLVKSIGLANFNSQQVNRILKDCKIKPAMNQIECHPYLNQKKLREFCKNHDILITSYSPLGSAGRPWATPEEPKLLQDPKLNEIAARTGKSVAQVILRYLIQLDTIPIPKSTNPNRLKENINIFDFKLTDKDMEEIDGLNKNFRFCRFRDAKEHKHHPFQIEY</sequence>
<dbReference type="PIRSF" id="PIRSF000097">
    <property type="entry name" value="AKR"/>
    <property type="match status" value="1"/>
</dbReference>
<dbReference type="SUPFAM" id="SSF51430">
    <property type="entry name" value="NAD(P)-linked oxidoreductase"/>
    <property type="match status" value="1"/>
</dbReference>
<dbReference type="InterPro" id="IPR036812">
    <property type="entry name" value="NAD(P)_OxRdtase_dom_sf"/>
</dbReference>
<keyword evidence="2" id="KW-0521">NADP</keyword>
<comment type="similarity">
    <text evidence="1">Belongs to the aldo/keto reductase family.</text>
</comment>
<dbReference type="InterPro" id="IPR044488">
    <property type="entry name" value="AKR2E"/>
</dbReference>
<dbReference type="PROSITE" id="PS00063">
    <property type="entry name" value="ALDOKETO_REDUCTASE_3"/>
    <property type="match status" value="1"/>
</dbReference>
<evidence type="ECO:0000256" key="3">
    <source>
        <dbReference type="ARBA" id="ARBA00023002"/>
    </source>
</evidence>
<dbReference type="AlphaFoldDB" id="E0VNI1"/>
<evidence type="ECO:0000256" key="6">
    <source>
        <dbReference type="PIRSR" id="PIRSR000097-3"/>
    </source>
</evidence>
<dbReference type="EnsemblMetazoa" id="PHUM335220-RA">
    <property type="protein sequence ID" value="PHUM335220-PA"/>
    <property type="gene ID" value="PHUM335220"/>
</dbReference>
<evidence type="ECO:0000313" key="9">
    <source>
        <dbReference type="EnsemblMetazoa" id="PHUM335220-PA"/>
    </source>
</evidence>
<organism>
    <name type="scientific">Pediculus humanus subsp. corporis</name>
    <name type="common">Body louse</name>
    <dbReference type="NCBI Taxonomy" id="121224"/>
    <lineage>
        <taxon>Eukaryota</taxon>
        <taxon>Metazoa</taxon>
        <taxon>Ecdysozoa</taxon>
        <taxon>Arthropoda</taxon>
        <taxon>Hexapoda</taxon>
        <taxon>Insecta</taxon>
        <taxon>Pterygota</taxon>
        <taxon>Neoptera</taxon>
        <taxon>Paraneoptera</taxon>
        <taxon>Psocodea</taxon>
        <taxon>Troctomorpha</taxon>
        <taxon>Phthiraptera</taxon>
        <taxon>Anoplura</taxon>
        <taxon>Pediculidae</taxon>
        <taxon>Pediculus</taxon>
    </lineage>
</organism>
<dbReference type="GeneID" id="8239282"/>
<reference evidence="8" key="2">
    <citation type="submission" date="2007-04" db="EMBL/GenBank/DDBJ databases">
        <title>The genome of the human body louse.</title>
        <authorList>
            <consortium name="The Human Body Louse Genome Consortium"/>
            <person name="Kirkness E."/>
            <person name="Walenz B."/>
            <person name="Hass B."/>
            <person name="Bruggner R."/>
            <person name="Strausberg R."/>
        </authorList>
    </citation>
    <scope>NUCLEOTIDE SEQUENCE</scope>
    <source>
        <strain evidence="8">USDA</strain>
    </source>
</reference>
<feature type="binding site" evidence="5">
    <location>
        <position position="112"/>
    </location>
    <ligand>
        <name>substrate</name>
    </ligand>
</feature>
<dbReference type="InterPro" id="IPR020471">
    <property type="entry name" value="AKR"/>
</dbReference>
<reference evidence="9" key="3">
    <citation type="submission" date="2021-02" db="UniProtKB">
        <authorList>
            <consortium name="EnsemblMetazoa"/>
        </authorList>
    </citation>
    <scope>IDENTIFICATION</scope>
    <source>
        <strain evidence="9">USDA</strain>
    </source>
</reference>
<feature type="domain" description="NADP-dependent oxidoreductase" evidence="7">
    <location>
        <begin position="18"/>
        <end position="292"/>
    </location>
</feature>